<dbReference type="GO" id="GO:0000976">
    <property type="term" value="F:transcription cis-regulatory region binding"/>
    <property type="evidence" value="ECO:0007669"/>
    <property type="project" value="TreeGrafter"/>
</dbReference>
<proteinExistence type="predicted"/>
<evidence type="ECO:0000259" key="3">
    <source>
        <dbReference type="PROSITE" id="PS50977"/>
    </source>
</evidence>
<organism evidence="4 5">
    <name type="scientific">Antrihabitans stalactiti</name>
    <dbReference type="NCBI Taxonomy" id="2584121"/>
    <lineage>
        <taxon>Bacteria</taxon>
        <taxon>Bacillati</taxon>
        <taxon>Actinomycetota</taxon>
        <taxon>Actinomycetes</taxon>
        <taxon>Mycobacteriales</taxon>
        <taxon>Nocardiaceae</taxon>
        <taxon>Antrihabitans</taxon>
    </lineage>
</organism>
<evidence type="ECO:0000313" key="5">
    <source>
        <dbReference type="Proteomes" id="UP000535543"/>
    </source>
</evidence>
<name>A0A848KGC2_9NOCA</name>
<dbReference type="InterPro" id="IPR023772">
    <property type="entry name" value="DNA-bd_HTH_TetR-type_CS"/>
</dbReference>
<dbReference type="InterPro" id="IPR009057">
    <property type="entry name" value="Homeodomain-like_sf"/>
</dbReference>
<dbReference type="Proteomes" id="UP000535543">
    <property type="component" value="Unassembled WGS sequence"/>
</dbReference>
<protein>
    <submittedName>
        <fullName evidence="4">Helix-turn-helix transcriptional regulator</fullName>
    </submittedName>
</protein>
<dbReference type="GO" id="GO:0003700">
    <property type="term" value="F:DNA-binding transcription factor activity"/>
    <property type="evidence" value="ECO:0007669"/>
    <property type="project" value="TreeGrafter"/>
</dbReference>
<reference evidence="4 5" key="2">
    <citation type="submission" date="2020-06" db="EMBL/GenBank/DDBJ databases">
        <title>Antribacter stalactiti gen. nov., sp. nov., a new member of the family Nacardiaceae isolated from a cave.</title>
        <authorList>
            <person name="Kim I.S."/>
        </authorList>
    </citation>
    <scope>NUCLEOTIDE SEQUENCE [LARGE SCALE GENOMIC DNA]</scope>
    <source>
        <strain evidence="4 5">YC2-7</strain>
    </source>
</reference>
<dbReference type="PANTHER" id="PTHR30055:SF146">
    <property type="entry name" value="HTH-TYPE TRANSCRIPTIONAL DUAL REGULATOR CECR"/>
    <property type="match status" value="1"/>
</dbReference>
<evidence type="ECO:0000256" key="1">
    <source>
        <dbReference type="ARBA" id="ARBA00023125"/>
    </source>
</evidence>
<dbReference type="AlphaFoldDB" id="A0A848KGC2"/>
<gene>
    <name evidence="4" type="ORF">FGL95_20080</name>
</gene>
<dbReference type="PROSITE" id="PS50977">
    <property type="entry name" value="HTH_TETR_2"/>
    <property type="match status" value="1"/>
</dbReference>
<dbReference type="InterPro" id="IPR001647">
    <property type="entry name" value="HTH_TetR"/>
</dbReference>
<dbReference type="PANTHER" id="PTHR30055">
    <property type="entry name" value="HTH-TYPE TRANSCRIPTIONAL REGULATOR RUTR"/>
    <property type="match status" value="1"/>
</dbReference>
<feature type="DNA-binding region" description="H-T-H motif" evidence="2">
    <location>
        <begin position="13"/>
        <end position="32"/>
    </location>
</feature>
<dbReference type="EMBL" id="VCQU01000007">
    <property type="protein sequence ID" value="NMN97339.1"/>
    <property type="molecule type" value="Genomic_DNA"/>
</dbReference>
<dbReference type="Pfam" id="PF00440">
    <property type="entry name" value="TetR_N"/>
    <property type="match status" value="1"/>
</dbReference>
<dbReference type="Pfam" id="PF17931">
    <property type="entry name" value="TetR_C_23"/>
    <property type="match status" value="1"/>
</dbReference>
<dbReference type="Gene3D" id="1.10.357.10">
    <property type="entry name" value="Tetracycline Repressor, domain 2"/>
    <property type="match status" value="1"/>
</dbReference>
<dbReference type="SUPFAM" id="SSF46689">
    <property type="entry name" value="Homeodomain-like"/>
    <property type="match status" value="1"/>
</dbReference>
<comment type="caution">
    <text evidence="4">The sequence shown here is derived from an EMBL/GenBank/DDBJ whole genome shotgun (WGS) entry which is preliminary data.</text>
</comment>
<accession>A0A848KGC2</accession>
<dbReference type="InterPro" id="IPR036271">
    <property type="entry name" value="Tet_transcr_reg_TetR-rel_C_sf"/>
</dbReference>
<dbReference type="SUPFAM" id="SSF48498">
    <property type="entry name" value="Tetracyclin repressor-like, C-terminal domain"/>
    <property type="match status" value="1"/>
</dbReference>
<feature type="domain" description="HTH tetR-type" evidence="3">
    <location>
        <begin position="1"/>
        <end position="50"/>
    </location>
</feature>
<reference evidence="4 5" key="1">
    <citation type="submission" date="2019-05" db="EMBL/GenBank/DDBJ databases">
        <authorList>
            <person name="Lee S.D."/>
        </authorList>
    </citation>
    <scope>NUCLEOTIDE SEQUENCE [LARGE SCALE GENOMIC DNA]</scope>
    <source>
        <strain evidence="4 5">YC2-7</strain>
    </source>
</reference>
<dbReference type="InterPro" id="IPR041673">
    <property type="entry name" value="TetR_C_23"/>
</dbReference>
<dbReference type="InterPro" id="IPR050109">
    <property type="entry name" value="HTH-type_TetR-like_transc_reg"/>
</dbReference>
<sequence>MRLFEEKGYEKTTMRAVAGEAGVSLGNAYYYFASKDHLVQGFYTQIQTLHEAAVRGKLGPSESLADRWLIATTAFIDVAEPYHQFAGKFFVTAADPSSPLSPFSADSLPARQASTDIMRSVVDGSRIKADKRLLDELPDLLWLAHMGVVLFWVHDSSSGQRRTRMLVRRVAPLLERIISLSRLRPLRSNLHQVLDLIADLRTPDGLDKEP</sequence>
<evidence type="ECO:0000313" key="4">
    <source>
        <dbReference type="EMBL" id="NMN97339.1"/>
    </source>
</evidence>
<evidence type="ECO:0000256" key="2">
    <source>
        <dbReference type="PROSITE-ProRule" id="PRU00335"/>
    </source>
</evidence>
<keyword evidence="1 2" id="KW-0238">DNA-binding</keyword>
<keyword evidence="5" id="KW-1185">Reference proteome</keyword>
<dbReference type="PROSITE" id="PS01081">
    <property type="entry name" value="HTH_TETR_1"/>
    <property type="match status" value="1"/>
</dbReference>